<dbReference type="PANTHER" id="PTHR45348">
    <property type="entry name" value="HYPOTHETICAL OXIDOREDUCTASE (EUROFUNG)"/>
    <property type="match status" value="1"/>
</dbReference>
<dbReference type="GeneID" id="36576073"/>
<protein>
    <recommendedName>
        <fullName evidence="3">Enoyl reductase (ER) domain-containing protein</fullName>
    </recommendedName>
</protein>
<reference evidence="4 5" key="1">
    <citation type="journal article" date="2018" name="New Phytol.">
        <title>Comparative genomics and transcriptomics depict ericoid mycorrhizal fungi as versatile saprotrophs and plant mutualists.</title>
        <authorList>
            <person name="Martino E."/>
            <person name="Morin E."/>
            <person name="Grelet G.A."/>
            <person name="Kuo A."/>
            <person name="Kohler A."/>
            <person name="Daghino S."/>
            <person name="Barry K.W."/>
            <person name="Cichocki N."/>
            <person name="Clum A."/>
            <person name="Dockter R.B."/>
            <person name="Hainaut M."/>
            <person name="Kuo R.C."/>
            <person name="LaButti K."/>
            <person name="Lindahl B.D."/>
            <person name="Lindquist E.A."/>
            <person name="Lipzen A."/>
            <person name="Khouja H.R."/>
            <person name="Magnuson J."/>
            <person name="Murat C."/>
            <person name="Ohm R.A."/>
            <person name="Singer S.W."/>
            <person name="Spatafora J.W."/>
            <person name="Wang M."/>
            <person name="Veneault-Fourrey C."/>
            <person name="Henrissat B."/>
            <person name="Grigoriev I.V."/>
            <person name="Martin F.M."/>
            <person name="Perotto S."/>
        </authorList>
    </citation>
    <scope>NUCLEOTIDE SEQUENCE [LARGE SCALE GENOMIC DNA]</scope>
    <source>
        <strain evidence="4 5">ATCC 22711</strain>
    </source>
</reference>
<keyword evidence="5" id="KW-1185">Reference proteome</keyword>
<name>A0A2T3B781_AMORE</name>
<feature type="domain" description="Enoyl reductase (ER)" evidence="3">
    <location>
        <begin position="12"/>
        <end position="353"/>
    </location>
</feature>
<dbReference type="InParanoid" id="A0A2T3B781"/>
<dbReference type="FunCoup" id="A0A2T3B781">
    <property type="interactions" value="217"/>
</dbReference>
<dbReference type="SMART" id="SM00829">
    <property type="entry name" value="PKS_ER"/>
    <property type="match status" value="1"/>
</dbReference>
<dbReference type="Gene3D" id="3.90.180.10">
    <property type="entry name" value="Medium-chain alcohol dehydrogenases, catalytic domain"/>
    <property type="match status" value="1"/>
</dbReference>
<accession>A0A2T3B781</accession>
<dbReference type="InterPro" id="IPR013149">
    <property type="entry name" value="ADH-like_C"/>
</dbReference>
<dbReference type="CDD" id="cd08249">
    <property type="entry name" value="enoyl_reductase_like"/>
    <property type="match status" value="1"/>
</dbReference>
<dbReference type="Pfam" id="PF00107">
    <property type="entry name" value="ADH_zinc_N"/>
    <property type="match status" value="1"/>
</dbReference>
<dbReference type="GO" id="GO:0016651">
    <property type="term" value="F:oxidoreductase activity, acting on NAD(P)H"/>
    <property type="evidence" value="ECO:0007669"/>
    <property type="project" value="InterPro"/>
</dbReference>
<dbReference type="AlphaFoldDB" id="A0A2T3B781"/>
<dbReference type="STRING" id="857342.A0A2T3B781"/>
<dbReference type="OrthoDB" id="48317at2759"/>
<evidence type="ECO:0000256" key="1">
    <source>
        <dbReference type="ARBA" id="ARBA00008072"/>
    </source>
</evidence>
<sequence length="357" mass="37907">MSMKAIISQAPGEASFVSDAAKPVLRDDYILVKTAAVALNPTDWKHIDFRACKGAIVGCDYSGVVEEVGKDVNKRLKKGDRVAGFTHGVNHSNLNDGAFAEYIVAKGDLQLHIPDSLSFESAATLGLGIITAAQALYQSLELPLPDAPVTTKNLPVLVYGGSTATGTLAIQFAKMSGAKVITTCSPRNFELVKTLGAEAAFDYLTYFPLRMTPSVASVFATTQTTLTHVLDCISLDPSVSICTSALSTSSPSIYACILPITLPATVSPDLVQVRPSVAFTALGENFRLGTGPEFHASATDFQFAVKVFEVSERLLREGKLEVHPPSVRPGGLQAVLGGLQEMRAGRVSGEKLVYRVS</sequence>
<dbReference type="Pfam" id="PF08240">
    <property type="entry name" value="ADH_N"/>
    <property type="match status" value="1"/>
</dbReference>
<evidence type="ECO:0000313" key="5">
    <source>
        <dbReference type="Proteomes" id="UP000241818"/>
    </source>
</evidence>
<comment type="similarity">
    <text evidence="1">Belongs to the zinc-containing alcohol dehydrogenase family.</text>
</comment>
<dbReference type="InterPro" id="IPR020843">
    <property type="entry name" value="ER"/>
</dbReference>
<dbReference type="SUPFAM" id="SSF51735">
    <property type="entry name" value="NAD(P)-binding Rossmann-fold domains"/>
    <property type="match status" value="1"/>
</dbReference>
<dbReference type="PANTHER" id="PTHR45348:SF2">
    <property type="entry name" value="ZINC-TYPE ALCOHOL DEHYDROGENASE-LIKE PROTEIN C2E1P3.01"/>
    <property type="match status" value="1"/>
</dbReference>
<dbReference type="InterPro" id="IPR047122">
    <property type="entry name" value="Trans-enoyl_RdTase-like"/>
</dbReference>
<gene>
    <name evidence="4" type="ORF">M430DRAFT_48359</name>
</gene>
<dbReference type="Proteomes" id="UP000241818">
    <property type="component" value="Unassembled WGS sequence"/>
</dbReference>
<dbReference type="SUPFAM" id="SSF50129">
    <property type="entry name" value="GroES-like"/>
    <property type="match status" value="1"/>
</dbReference>
<organism evidence="4 5">
    <name type="scientific">Amorphotheca resinae ATCC 22711</name>
    <dbReference type="NCBI Taxonomy" id="857342"/>
    <lineage>
        <taxon>Eukaryota</taxon>
        <taxon>Fungi</taxon>
        <taxon>Dikarya</taxon>
        <taxon>Ascomycota</taxon>
        <taxon>Pezizomycotina</taxon>
        <taxon>Leotiomycetes</taxon>
        <taxon>Helotiales</taxon>
        <taxon>Amorphothecaceae</taxon>
        <taxon>Amorphotheca</taxon>
    </lineage>
</organism>
<evidence type="ECO:0000313" key="4">
    <source>
        <dbReference type="EMBL" id="PSS22719.1"/>
    </source>
</evidence>
<dbReference type="EMBL" id="KZ679008">
    <property type="protein sequence ID" value="PSS22719.1"/>
    <property type="molecule type" value="Genomic_DNA"/>
</dbReference>
<dbReference type="RefSeq" id="XP_024722765.1">
    <property type="nucleotide sequence ID" value="XM_024867992.1"/>
</dbReference>
<keyword evidence="2" id="KW-0560">Oxidoreductase</keyword>
<evidence type="ECO:0000256" key="2">
    <source>
        <dbReference type="ARBA" id="ARBA00023002"/>
    </source>
</evidence>
<evidence type="ECO:0000259" key="3">
    <source>
        <dbReference type="SMART" id="SM00829"/>
    </source>
</evidence>
<dbReference type="InterPro" id="IPR036291">
    <property type="entry name" value="NAD(P)-bd_dom_sf"/>
</dbReference>
<dbReference type="InterPro" id="IPR013154">
    <property type="entry name" value="ADH-like_N"/>
</dbReference>
<dbReference type="InterPro" id="IPR011032">
    <property type="entry name" value="GroES-like_sf"/>
</dbReference>
<dbReference type="Gene3D" id="3.40.50.720">
    <property type="entry name" value="NAD(P)-binding Rossmann-like Domain"/>
    <property type="match status" value="1"/>
</dbReference>
<proteinExistence type="inferred from homology"/>